<dbReference type="EMBL" id="CP022572">
    <property type="protein sequence ID" value="AZU62848.1"/>
    <property type="molecule type" value="Genomic_DNA"/>
</dbReference>
<dbReference type="Proteomes" id="UP000282892">
    <property type="component" value="Chromosome"/>
</dbReference>
<evidence type="ECO:0000313" key="2">
    <source>
        <dbReference type="Proteomes" id="UP000282892"/>
    </source>
</evidence>
<reference evidence="1 2" key="1">
    <citation type="submission" date="2017-07" db="EMBL/GenBank/DDBJ databases">
        <title>The complete genome sequence of Bacillus mesonae strain H20-5, an efficient strain improving plant abiotic stress resistance.</title>
        <authorList>
            <person name="Kim S.Y."/>
            <person name="Song H."/>
            <person name="Sang M.K."/>
            <person name="Weon H.-Y."/>
            <person name="Song J."/>
        </authorList>
    </citation>
    <scope>NUCLEOTIDE SEQUENCE [LARGE SCALE GENOMIC DNA]</scope>
    <source>
        <strain evidence="1 2">H20-5</strain>
    </source>
</reference>
<keyword evidence="2" id="KW-1185">Reference proteome</keyword>
<evidence type="ECO:0000313" key="1">
    <source>
        <dbReference type="EMBL" id="AZU62848.1"/>
    </source>
</evidence>
<gene>
    <name evidence="1" type="ORF">CHR53_17150</name>
</gene>
<proteinExistence type="predicted"/>
<sequence>MLRFFYFIFVQKYFEADCGKQIIYNNPFLNKMPVNSIPFFKCRILFEHLVTYLLNGCPLIVNGIKIENKDVI</sequence>
<dbReference type="AlphaFoldDB" id="A0A3Q9R048"/>
<accession>A0A3Q9R048</accession>
<protein>
    <submittedName>
        <fullName evidence="1">Uncharacterized protein</fullName>
    </submittedName>
</protein>
<name>A0A3Q9R048_9BACI</name>
<organism evidence="1 2">
    <name type="scientific">Neobacillus mesonae</name>
    <dbReference type="NCBI Taxonomy" id="1193713"/>
    <lineage>
        <taxon>Bacteria</taxon>
        <taxon>Bacillati</taxon>
        <taxon>Bacillota</taxon>
        <taxon>Bacilli</taxon>
        <taxon>Bacillales</taxon>
        <taxon>Bacillaceae</taxon>
        <taxon>Neobacillus</taxon>
    </lineage>
</organism>
<dbReference type="KEGG" id="nmk:CHR53_17150"/>